<organism evidence="7 8">
    <name type="scientific">Candidatus Uhrbacteria bacterium RIFCSPLOWO2_01_FULL_47_24</name>
    <dbReference type="NCBI Taxonomy" id="1802401"/>
    <lineage>
        <taxon>Bacteria</taxon>
        <taxon>Candidatus Uhriibacteriota</taxon>
    </lineage>
</organism>
<dbReference type="InterPro" id="IPR006076">
    <property type="entry name" value="FAD-dep_OxRdtase"/>
</dbReference>
<dbReference type="InterPro" id="IPR036188">
    <property type="entry name" value="FAD/NAD-bd_sf"/>
</dbReference>
<keyword evidence="2" id="KW-0285">Flavoprotein</keyword>
<evidence type="ECO:0000256" key="3">
    <source>
        <dbReference type="ARBA" id="ARBA00022827"/>
    </source>
</evidence>
<dbReference type="Proteomes" id="UP000176897">
    <property type="component" value="Unassembled WGS sequence"/>
</dbReference>
<dbReference type="SUPFAM" id="SSF51905">
    <property type="entry name" value="FAD/NAD(P)-binding domain"/>
    <property type="match status" value="1"/>
</dbReference>
<evidence type="ECO:0000256" key="5">
    <source>
        <dbReference type="ARBA" id="ARBA00037941"/>
    </source>
</evidence>
<dbReference type="GO" id="GO:0047545">
    <property type="term" value="F:(S)-2-hydroxyglutarate dehydrogenase activity"/>
    <property type="evidence" value="ECO:0007669"/>
    <property type="project" value="TreeGrafter"/>
</dbReference>
<keyword evidence="3" id="KW-0274">FAD</keyword>
<reference evidence="7 8" key="1">
    <citation type="journal article" date="2016" name="Nat. Commun.">
        <title>Thousands of microbial genomes shed light on interconnected biogeochemical processes in an aquifer system.</title>
        <authorList>
            <person name="Anantharaman K."/>
            <person name="Brown C.T."/>
            <person name="Hug L.A."/>
            <person name="Sharon I."/>
            <person name="Castelle C.J."/>
            <person name="Probst A.J."/>
            <person name="Thomas B.C."/>
            <person name="Singh A."/>
            <person name="Wilkins M.J."/>
            <person name="Karaoz U."/>
            <person name="Brodie E.L."/>
            <person name="Williams K.H."/>
            <person name="Hubbard S.S."/>
            <person name="Banfield J.F."/>
        </authorList>
    </citation>
    <scope>NUCLEOTIDE SEQUENCE [LARGE SCALE GENOMIC DNA]</scope>
</reference>
<sequence>MHNEECGMACMYDFAIIGGGILGTALAYQLSKESDGTKIAVLEKENEVAQHTSGRNTGVLHRPFYLDPETKGKFARCAQESYGFWKEYARAKGLPWKEVGTLEAALDDIEYARLKKYKDWSLQNGMADEEARLLSAEEVRTIEPKVRCVGALLCSTDTAVDFGAFTRALRDDAKQQGVQFIMGKAVNRVRENHTGIEIECGDGEITRTRYLINCAGGSALKIAHWMGVARDYADLNFRGEYLIVGGASARLASRNIYCVPRHSEFSFLDPHFVVRHDGRTEIGPTAVPVFGAYAYRGLGKVWSKIAERPVINKLRLCVNPEFLRLCAQEWRSVLSPRAMVSRVQKFLPDLRVEDCVTRGTAGVRASLVDQKGQFVPEVVEVQTAHSLHILNYNSPGASGAPAYAKEIMRYLQKGDAV</sequence>
<keyword evidence="4" id="KW-0560">Oxidoreductase</keyword>
<evidence type="ECO:0000313" key="7">
    <source>
        <dbReference type="EMBL" id="OGL81375.1"/>
    </source>
</evidence>
<protein>
    <recommendedName>
        <fullName evidence="6">FAD dependent oxidoreductase domain-containing protein</fullName>
    </recommendedName>
</protein>
<dbReference type="PANTHER" id="PTHR43104:SF2">
    <property type="entry name" value="L-2-HYDROXYGLUTARATE DEHYDROGENASE, MITOCHONDRIAL"/>
    <property type="match status" value="1"/>
</dbReference>
<dbReference type="EMBL" id="MGEJ01000007">
    <property type="protein sequence ID" value="OGL81375.1"/>
    <property type="molecule type" value="Genomic_DNA"/>
</dbReference>
<dbReference type="Gene3D" id="3.50.50.60">
    <property type="entry name" value="FAD/NAD(P)-binding domain"/>
    <property type="match status" value="1"/>
</dbReference>
<gene>
    <name evidence="7" type="ORF">A3B21_00435</name>
</gene>
<accession>A0A1F7USZ3</accession>
<evidence type="ECO:0000256" key="1">
    <source>
        <dbReference type="ARBA" id="ARBA00001974"/>
    </source>
</evidence>
<proteinExistence type="inferred from homology"/>
<dbReference type="PANTHER" id="PTHR43104">
    <property type="entry name" value="L-2-HYDROXYGLUTARATE DEHYDROGENASE, MITOCHONDRIAL"/>
    <property type="match status" value="1"/>
</dbReference>
<dbReference type="Gene3D" id="3.30.9.10">
    <property type="entry name" value="D-Amino Acid Oxidase, subunit A, domain 2"/>
    <property type="match status" value="1"/>
</dbReference>
<evidence type="ECO:0000259" key="6">
    <source>
        <dbReference type="Pfam" id="PF01266"/>
    </source>
</evidence>
<comment type="similarity">
    <text evidence="5">Belongs to the L2HGDH family.</text>
</comment>
<feature type="domain" description="FAD dependent oxidoreductase" evidence="6">
    <location>
        <begin position="13"/>
        <end position="407"/>
    </location>
</feature>
<name>A0A1F7USZ3_9BACT</name>
<dbReference type="STRING" id="1802401.A3B21_00435"/>
<comment type="cofactor">
    <cofactor evidence="1">
        <name>FAD</name>
        <dbReference type="ChEBI" id="CHEBI:57692"/>
    </cofactor>
</comment>
<evidence type="ECO:0000256" key="2">
    <source>
        <dbReference type="ARBA" id="ARBA00022630"/>
    </source>
</evidence>
<dbReference type="Pfam" id="PF01266">
    <property type="entry name" value="DAO"/>
    <property type="match status" value="1"/>
</dbReference>
<dbReference type="AlphaFoldDB" id="A0A1F7USZ3"/>
<evidence type="ECO:0000313" key="8">
    <source>
        <dbReference type="Proteomes" id="UP000176897"/>
    </source>
</evidence>
<evidence type="ECO:0000256" key="4">
    <source>
        <dbReference type="ARBA" id="ARBA00023002"/>
    </source>
</evidence>
<comment type="caution">
    <text evidence="7">The sequence shown here is derived from an EMBL/GenBank/DDBJ whole genome shotgun (WGS) entry which is preliminary data.</text>
</comment>